<gene>
    <name evidence="1" type="ORF">Cadr_000010392</name>
</gene>
<organism evidence="1 2">
    <name type="scientific">Camelus dromedarius</name>
    <name type="common">Dromedary</name>
    <name type="synonym">Arabian camel</name>
    <dbReference type="NCBI Taxonomy" id="9838"/>
    <lineage>
        <taxon>Eukaryota</taxon>
        <taxon>Metazoa</taxon>
        <taxon>Chordata</taxon>
        <taxon>Craniata</taxon>
        <taxon>Vertebrata</taxon>
        <taxon>Euteleostomi</taxon>
        <taxon>Mammalia</taxon>
        <taxon>Eutheria</taxon>
        <taxon>Laurasiatheria</taxon>
        <taxon>Artiodactyla</taxon>
        <taxon>Tylopoda</taxon>
        <taxon>Camelidae</taxon>
        <taxon>Camelus</taxon>
    </lineage>
</organism>
<dbReference type="Proteomes" id="UP000299084">
    <property type="component" value="Unassembled WGS sequence"/>
</dbReference>
<feature type="non-terminal residue" evidence="1">
    <location>
        <position position="1"/>
    </location>
</feature>
<accession>A0A5N4DVK2</accession>
<keyword evidence="2" id="KW-1185">Reference proteome</keyword>
<comment type="caution">
    <text evidence="1">The sequence shown here is derived from an EMBL/GenBank/DDBJ whole genome shotgun (WGS) entry which is preliminary data.</text>
</comment>
<proteinExistence type="predicted"/>
<sequence length="82" mass="9224">VCIETYICSCHQRSINTAVRATLSQMLSDLTLQLRQRQENTIIENPDVPQEFRNQGSTVESLCDDLVSVLTVLCEKLQAAIK</sequence>
<dbReference type="EMBL" id="JWIN03000008">
    <property type="protein sequence ID" value="KAB1275172.1"/>
    <property type="molecule type" value="Genomic_DNA"/>
</dbReference>
<evidence type="ECO:0000313" key="2">
    <source>
        <dbReference type="Proteomes" id="UP000299084"/>
    </source>
</evidence>
<protein>
    <submittedName>
        <fullName evidence="1">Brefeldin A-inhibited guanine nucleotide-exchange protein 3</fullName>
    </submittedName>
</protein>
<evidence type="ECO:0000313" key="1">
    <source>
        <dbReference type="EMBL" id="KAB1275172.1"/>
    </source>
</evidence>
<name>A0A5N4DVK2_CAMDR</name>
<dbReference type="AlphaFoldDB" id="A0A5N4DVK2"/>
<reference evidence="1 2" key="1">
    <citation type="journal article" date="2019" name="Mol. Ecol. Resour.">
        <title>Improving Illumina assemblies with Hi-C and long reads: an example with the North African dromedary.</title>
        <authorList>
            <person name="Elbers J.P."/>
            <person name="Rogers M.F."/>
            <person name="Perelman P.L."/>
            <person name="Proskuryakova A.A."/>
            <person name="Serdyukova N.A."/>
            <person name="Johnson W.E."/>
            <person name="Horin P."/>
            <person name="Corander J."/>
            <person name="Murphy D."/>
            <person name="Burger P.A."/>
        </authorList>
    </citation>
    <scope>NUCLEOTIDE SEQUENCE [LARGE SCALE GENOMIC DNA]</scope>
    <source>
        <strain evidence="1">Drom800</strain>
        <tissue evidence="1">Blood</tissue>
    </source>
</reference>